<gene>
    <name evidence="3" type="ORF">F4559_004335</name>
</gene>
<feature type="region of interest" description="Disordered" evidence="1">
    <location>
        <begin position="596"/>
        <end position="634"/>
    </location>
</feature>
<evidence type="ECO:0000256" key="1">
    <source>
        <dbReference type="SAM" id="MobiDB-lite"/>
    </source>
</evidence>
<evidence type="ECO:0000313" key="3">
    <source>
        <dbReference type="EMBL" id="MBB4966976.1"/>
    </source>
</evidence>
<comment type="caution">
    <text evidence="3">The sequence shown here is derived from an EMBL/GenBank/DDBJ whole genome shotgun (WGS) entry which is preliminary data.</text>
</comment>
<sequence length="684" mass="73601">MTEFVLVEYGDLEGGGFVPYVAEGRPAPPAPYTAVATKLLTNVPQPPEPADDGFRYPMWSLRRVDVDGEPHWCFAVQGRGGAFGQAGMCQFLFAPAAFNPATLWYGAVRLVRADGRLVHPEAGEPSDTWLRPVSAERLSGALTALFAGDSKVVVDGGPVDVAATIGALLSVVPLSVVDGYVWTTCLVRRPVQDSRPLVTGRWPEELPGGNAGLRSWLDRAPEKPGTPVAHPKTPEVVAWLTDLGARDLSLPEEYAAAPTLADLAELIATKQLDIDPADVPHLLAKDDPRLAIGRGRELVSRWAADDPAGAITRLVGSPKLSPQLTEILFDSLLDAHVHAAPGTNPALFPPAAKAVAGWEAVLTRLLRDRFEDRPRMVEFVRDYVIAEGRPLHDGDAQLAHGRWLTALGVSPDDPASGIYPVPTARIVAEIRERRSLGSVGRAFLAAAADPVAQVRVVLDGLDSVPPVVAAEFVALCPDDRQAGEVLTYALDRGQARAGVAWAEKWLLEVHDRVEAGRRGVVLDTGVGHFGRIDHELPASLLVLALRSELAGLGAADALRRKVLTDAVAKLEAGSRRGHAKAKAPAPHLIVHQPVQPAVAQPPARPQTQPQQQPRPTPYPTEPTESLDTRAPWNVDVEEAATKRKRRRLPDLSAHWPLIGKVLIAVLVVALIVALYLLARHMLQR</sequence>
<dbReference type="AlphaFoldDB" id="A0A7W7WXC5"/>
<feature type="compositionally biased region" description="Low complexity" evidence="1">
    <location>
        <begin position="596"/>
        <end position="611"/>
    </location>
</feature>
<evidence type="ECO:0000313" key="4">
    <source>
        <dbReference type="Proteomes" id="UP000542674"/>
    </source>
</evidence>
<name>A0A7W7WXC5_9PSEU</name>
<keyword evidence="2" id="KW-0812">Transmembrane</keyword>
<proteinExistence type="predicted"/>
<dbReference type="Proteomes" id="UP000542674">
    <property type="component" value="Unassembled WGS sequence"/>
</dbReference>
<evidence type="ECO:0000256" key="2">
    <source>
        <dbReference type="SAM" id="Phobius"/>
    </source>
</evidence>
<feature type="transmembrane region" description="Helical" evidence="2">
    <location>
        <begin position="653"/>
        <end position="678"/>
    </location>
</feature>
<reference evidence="3 4" key="1">
    <citation type="submission" date="2020-08" db="EMBL/GenBank/DDBJ databases">
        <title>Sequencing the genomes of 1000 actinobacteria strains.</title>
        <authorList>
            <person name="Klenk H.-P."/>
        </authorList>
    </citation>
    <scope>NUCLEOTIDE SEQUENCE [LARGE SCALE GENOMIC DNA]</scope>
    <source>
        <strain evidence="3 4">DSM 45084</strain>
    </source>
</reference>
<protein>
    <submittedName>
        <fullName evidence="3">Uncharacterized protein</fullName>
    </submittedName>
</protein>
<accession>A0A7W7WXC5</accession>
<keyword evidence="2" id="KW-1133">Transmembrane helix</keyword>
<keyword evidence="2" id="KW-0472">Membrane</keyword>
<dbReference type="RefSeq" id="WP_184671320.1">
    <property type="nucleotide sequence ID" value="NZ_BAABAI010000037.1"/>
</dbReference>
<organism evidence="3 4">
    <name type="scientific">Saccharothrix violaceirubra</name>
    <dbReference type="NCBI Taxonomy" id="413306"/>
    <lineage>
        <taxon>Bacteria</taxon>
        <taxon>Bacillati</taxon>
        <taxon>Actinomycetota</taxon>
        <taxon>Actinomycetes</taxon>
        <taxon>Pseudonocardiales</taxon>
        <taxon>Pseudonocardiaceae</taxon>
        <taxon>Saccharothrix</taxon>
    </lineage>
</organism>
<dbReference type="EMBL" id="JACHJS010000001">
    <property type="protein sequence ID" value="MBB4966976.1"/>
    <property type="molecule type" value="Genomic_DNA"/>
</dbReference>
<keyword evidence="4" id="KW-1185">Reference proteome</keyword>